<feature type="compositionally biased region" description="Pro residues" evidence="1">
    <location>
        <begin position="73"/>
        <end position="92"/>
    </location>
</feature>
<sequence>MNKHTGRWAWPVGWASGLKDQRTLCQKRQRALSFSTSRRRSENPFPIVNAERQLSNSINACGTTERYLTPTPTQRPPPPAAPPTPPPPPLPREFPAGGQGRAVAVAVAVAVSPGFYEPHDAGRGRGAGVRAFACCVASADWPERGCNGNASAAETATDKATLCRNALWPELADHPHQILLPPERSQSEGGLHGRHAIAQWSKSCKLDSSHLTHCARVDFAPGGRVTWPPPLLPNLANGSSPSAQRATHAHRASSLIGSHWLAVGQMGLKPTRTSQP</sequence>
<feature type="region of interest" description="Disordered" evidence="1">
    <location>
        <begin position="30"/>
        <end position="51"/>
    </location>
</feature>
<name>Q6IGC2_DROME</name>
<proteinExistence type="predicted"/>
<organism evidence="2">
    <name type="scientific">Drosophila melanogaster</name>
    <name type="common">Fruit fly</name>
    <dbReference type="NCBI Taxonomy" id="7227"/>
    <lineage>
        <taxon>Eukaryota</taxon>
        <taxon>Metazoa</taxon>
        <taxon>Ecdysozoa</taxon>
        <taxon>Arthropoda</taxon>
        <taxon>Hexapoda</taxon>
        <taxon>Insecta</taxon>
        <taxon>Pterygota</taxon>
        <taxon>Neoptera</taxon>
        <taxon>Endopterygota</taxon>
        <taxon>Diptera</taxon>
        <taxon>Brachycera</taxon>
        <taxon>Muscomorpha</taxon>
        <taxon>Ephydroidea</taxon>
        <taxon>Drosophilidae</taxon>
        <taxon>Drosophila</taxon>
        <taxon>Sophophora</taxon>
    </lineage>
</organism>
<reference evidence="2" key="1">
    <citation type="journal article" date="2003" name="Genome Biol.">
        <title>An integrated gene annotation and transcriptional profiling approach towards the full gene content of the Drosophila genome.</title>
        <authorList>
            <person name="Hild M."/>
            <person name="Beckmann B."/>
            <person name="Haas S.A."/>
            <person name="Koch B."/>
            <person name="Solovyev V."/>
            <person name="Busold C."/>
            <person name="Fellenberg K."/>
            <person name="Boutros M."/>
            <person name="Vingron M."/>
            <person name="Sauer F."/>
            <person name="Hoheisel J.D."/>
            <person name="Paro R."/>
        </authorList>
    </citation>
    <scope>NUCLEOTIDE SEQUENCE</scope>
</reference>
<dbReference type="EMBL" id="BK003844">
    <property type="protein sequence ID" value="DAA02542.1"/>
    <property type="molecule type" value="Genomic_DNA"/>
</dbReference>
<evidence type="ECO:0000313" key="2">
    <source>
        <dbReference type="EMBL" id="DAA02542.1"/>
    </source>
</evidence>
<dbReference type="AlphaFoldDB" id="Q6IGC2"/>
<feature type="region of interest" description="Disordered" evidence="1">
    <location>
        <begin position="64"/>
        <end position="99"/>
    </location>
</feature>
<protein>
    <submittedName>
        <fullName evidence="2">HDC06635</fullName>
    </submittedName>
</protein>
<evidence type="ECO:0000256" key="1">
    <source>
        <dbReference type="SAM" id="MobiDB-lite"/>
    </source>
</evidence>
<gene>
    <name evidence="2" type="ORF">HDC06635</name>
</gene>
<accession>Q6IGC2</accession>